<organism evidence="3 4">
    <name type="scientific">Cedecea neteri</name>
    <dbReference type="NCBI Taxonomy" id="158822"/>
    <lineage>
        <taxon>Bacteria</taxon>
        <taxon>Pseudomonadati</taxon>
        <taxon>Pseudomonadota</taxon>
        <taxon>Gammaproteobacteria</taxon>
        <taxon>Enterobacterales</taxon>
        <taxon>Enterobacteriaceae</taxon>
        <taxon>Cedecea</taxon>
    </lineage>
</organism>
<dbReference type="KEGG" id="cnt:JT31_03740"/>
<dbReference type="Pfam" id="PF02566">
    <property type="entry name" value="OsmC"/>
    <property type="match status" value="1"/>
</dbReference>
<gene>
    <name evidence="3" type="ORF">JT31_03740</name>
</gene>
<dbReference type="PANTHER" id="PTHR33797">
    <property type="entry name" value="ORGANIC HYDROPEROXIDE RESISTANCE PROTEIN-LIKE"/>
    <property type="match status" value="1"/>
</dbReference>
<dbReference type="EMBL" id="CP009451">
    <property type="protein sequence ID" value="AIR03749.1"/>
    <property type="molecule type" value="Genomic_DNA"/>
</dbReference>
<dbReference type="InterPro" id="IPR019953">
    <property type="entry name" value="OHR"/>
</dbReference>
<comment type="similarity">
    <text evidence="1">Belongs to the OsmC/Ohr family.</text>
</comment>
<dbReference type="SUPFAM" id="SSF82784">
    <property type="entry name" value="OsmC-like"/>
    <property type="match status" value="1"/>
</dbReference>
<protein>
    <submittedName>
        <fullName evidence="3">Peroxiredoxin</fullName>
    </submittedName>
</protein>
<dbReference type="GO" id="GO:0006979">
    <property type="term" value="P:response to oxidative stress"/>
    <property type="evidence" value="ECO:0007669"/>
    <property type="project" value="InterPro"/>
</dbReference>
<keyword evidence="4" id="KW-1185">Reference proteome</keyword>
<proteinExistence type="inferred from homology"/>
<dbReference type="InterPro" id="IPR036102">
    <property type="entry name" value="OsmC/Ohrsf"/>
</dbReference>
<accession>A0A089PZR4</accession>
<evidence type="ECO:0000256" key="2">
    <source>
        <dbReference type="SAM" id="MobiDB-lite"/>
    </source>
</evidence>
<dbReference type="Gene3D" id="2.20.25.10">
    <property type="match status" value="1"/>
</dbReference>
<dbReference type="Gene3D" id="3.30.300.20">
    <property type="match status" value="1"/>
</dbReference>
<feature type="region of interest" description="Disordered" evidence="2">
    <location>
        <begin position="16"/>
        <end position="45"/>
    </location>
</feature>
<evidence type="ECO:0000313" key="4">
    <source>
        <dbReference type="Proteomes" id="UP000029481"/>
    </source>
</evidence>
<evidence type="ECO:0000256" key="1">
    <source>
        <dbReference type="ARBA" id="ARBA00007378"/>
    </source>
</evidence>
<dbReference type="OrthoDB" id="9797508at2"/>
<dbReference type="AlphaFoldDB" id="A0A089PZR4"/>
<dbReference type="NCBIfam" id="TIGR03561">
    <property type="entry name" value="organ_hyd_perox"/>
    <property type="match status" value="1"/>
</dbReference>
<dbReference type="InterPro" id="IPR015946">
    <property type="entry name" value="KH_dom-like_a/b"/>
</dbReference>
<dbReference type="RefSeq" id="WP_038473400.1">
    <property type="nucleotide sequence ID" value="NZ_CP009451.1"/>
</dbReference>
<dbReference type="PANTHER" id="PTHR33797:SF2">
    <property type="entry name" value="ORGANIC HYDROPEROXIDE RESISTANCE PROTEIN-LIKE"/>
    <property type="match status" value="1"/>
</dbReference>
<dbReference type="Proteomes" id="UP000029481">
    <property type="component" value="Chromosome"/>
</dbReference>
<evidence type="ECO:0000313" key="3">
    <source>
        <dbReference type="EMBL" id="AIR03749.1"/>
    </source>
</evidence>
<dbReference type="InterPro" id="IPR003718">
    <property type="entry name" value="OsmC/Ohr_fam"/>
</dbReference>
<reference evidence="3 4" key="1">
    <citation type="submission" date="2014-09" db="EMBL/GenBank/DDBJ databases">
        <title>Cedecea neteri SSMD04 Genome Sequencing.</title>
        <authorList>
            <person name="Tan J.-Y."/>
        </authorList>
    </citation>
    <scope>NUCLEOTIDE SEQUENCE [LARGE SCALE GENOMIC DNA]</scope>
    <source>
        <strain evidence="3 4">SSMD04</strain>
    </source>
</reference>
<name>A0A089PZR4_9ENTR</name>
<sequence length="142" mass="14650">MTARLEKVLYTAHTTTVGARGGHGRSDDGSLDVQLSTPGSGKPGTNPEQLFAVGYSACFMGAIGLAGKKLAIRVPKETAVEASVSLGKVDNDSHFALAVTLNVKLPGISEAQRETLLAAAHATCPYSRAITGNIEVTLLSQG</sequence>